<dbReference type="Proteomes" id="UP000031563">
    <property type="component" value="Unassembled WGS sequence"/>
</dbReference>
<evidence type="ECO:0000313" key="2">
    <source>
        <dbReference type="Proteomes" id="UP000031563"/>
    </source>
</evidence>
<accession>A0A0F5HWB3</accession>
<evidence type="ECO:0000313" key="1">
    <source>
        <dbReference type="EMBL" id="KKB43609.1"/>
    </source>
</evidence>
<sequence>MKLVDELFEIYRGRLQGTEEDLDMITLTVLEQLSQEEILNMIKDLKEEELAYFFRLYLFEALKQKFDTNDTYHSLPNNRLYH</sequence>
<reference evidence="1" key="1">
    <citation type="submission" date="2015-02" db="EMBL/GenBank/DDBJ databases">
        <title>Genome Assembly of Bacillaceae bacterium MTCC 8252.</title>
        <authorList>
            <person name="Verma A."/>
            <person name="Khatri I."/>
            <person name="Mual P."/>
            <person name="Subramanian S."/>
            <person name="Krishnamurthi S."/>
        </authorList>
    </citation>
    <scope>NUCLEOTIDE SEQUENCE [LARGE SCALE GENOMIC DNA]</scope>
    <source>
        <strain evidence="1">MTCC 8252</strain>
    </source>
</reference>
<comment type="caution">
    <text evidence="1">The sequence shown here is derived from an EMBL/GenBank/DDBJ whole genome shotgun (WGS) entry which is preliminary data.</text>
</comment>
<dbReference type="STRING" id="1221996.QY95_00001"/>
<dbReference type="Pfam" id="PF19651">
    <property type="entry name" value="DUF6154"/>
    <property type="match status" value="1"/>
</dbReference>
<organism evidence="1 2">
    <name type="scientific">Bacillus thermotolerans</name>
    <name type="common">Quasibacillus thermotolerans</name>
    <dbReference type="NCBI Taxonomy" id="1221996"/>
    <lineage>
        <taxon>Bacteria</taxon>
        <taxon>Bacillati</taxon>
        <taxon>Bacillota</taxon>
        <taxon>Bacilli</taxon>
        <taxon>Bacillales</taxon>
        <taxon>Bacillaceae</taxon>
        <taxon>Bacillus</taxon>
    </lineage>
</organism>
<dbReference type="EMBL" id="JWIR02000001">
    <property type="protein sequence ID" value="KKB43609.1"/>
    <property type="molecule type" value="Genomic_DNA"/>
</dbReference>
<dbReference type="InterPro" id="IPR046152">
    <property type="entry name" value="DUF6154"/>
</dbReference>
<dbReference type="OrthoDB" id="2381948at2"/>
<keyword evidence="2" id="KW-1185">Reference proteome</keyword>
<proteinExistence type="predicted"/>
<evidence type="ECO:0008006" key="3">
    <source>
        <dbReference type="Google" id="ProtNLM"/>
    </source>
</evidence>
<name>A0A0F5HWB3_BACTR</name>
<dbReference type="AlphaFoldDB" id="A0A0F5HWB3"/>
<protein>
    <recommendedName>
        <fullName evidence="3">DUF1836 domain-containing protein</fullName>
    </recommendedName>
</protein>
<gene>
    <name evidence="1" type="ORF">QY95_00001</name>
</gene>
<accession>A0A0F5IDG7</accession>